<organism evidence="1 2">
    <name type="scientific">Phytophthora nicotianae P10297</name>
    <dbReference type="NCBI Taxonomy" id="1317064"/>
    <lineage>
        <taxon>Eukaryota</taxon>
        <taxon>Sar</taxon>
        <taxon>Stramenopiles</taxon>
        <taxon>Oomycota</taxon>
        <taxon>Peronosporomycetes</taxon>
        <taxon>Peronosporales</taxon>
        <taxon>Peronosporaceae</taxon>
        <taxon>Phytophthora</taxon>
    </lineage>
</organism>
<reference evidence="1 2" key="1">
    <citation type="submission" date="2013-11" db="EMBL/GenBank/DDBJ databases">
        <title>The Genome Sequence of Phytophthora parasitica P10297.</title>
        <authorList>
            <consortium name="The Broad Institute Genomics Platform"/>
            <person name="Russ C."/>
            <person name="Tyler B."/>
            <person name="Panabieres F."/>
            <person name="Shan W."/>
            <person name="Tripathy S."/>
            <person name="Grunwald N."/>
            <person name="Machado M."/>
            <person name="Johnson C.S."/>
            <person name="Walker B."/>
            <person name="Young S.K."/>
            <person name="Zeng Q."/>
            <person name="Gargeya S."/>
            <person name="Fitzgerald M."/>
            <person name="Haas B."/>
            <person name="Abouelleil A."/>
            <person name="Allen A.W."/>
            <person name="Alvarado L."/>
            <person name="Arachchi H.M."/>
            <person name="Berlin A.M."/>
            <person name="Chapman S.B."/>
            <person name="Gainer-Dewar J."/>
            <person name="Goldberg J."/>
            <person name="Griggs A."/>
            <person name="Gujja S."/>
            <person name="Hansen M."/>
            <person name="Howarth C."/>
            <person name="Imamovic A."/>
            <person name="Ireland A."/>
            <person name="Larimer J."/>
            <person name="McCowan C."/>
            <person name="Murphy C."/>
            <person name="Pearson M."/>
            <person name="Poon T.W."/>
            <person name="Priest M."/>
            <person name="Roberts A."/>
            <person name="Saif S."/>
            <person name="Shea T."/>
            <person name="Sisk P."/>
            <person name="Sykes S."/>
            <person name="Wortman J."/>
            <person name="Nusbaum C."/>
            <person name="Birren B."/>
        </authorList>
    </citation>
    <scope>NUCLEOTIDE SEQUENCE [LARGE SCALE GENOMIC DNA]</scope>
    <source>
        <strain evidence="1 2">P10297</strain>
    </source>
</reference>
<comment type="caution">
    <text evidence="1">The sequence shown here is derived from an EMBL/GenBank/DDBJ whole genome shotgun (WGS) entry which is preliminary data.</text>
</comment>
<dbReference type="AlphaFoldDB" id="W2Y1G9"/>
<dbReference type="OrthoDB" id="115018at2759"/>
<sequence length="153" mass="15571">MNYDTTTTTCSSGVPSLISTAVANVDTTCTTTSACTGSAAPYTGTKCSSVSSYQSDMATAFGSSPYVIVEKYTSGYSCAVAGLSEIIAYLADGNCHMTGSSTSYTATRSADGSAIIQSYNDNLCGTPWTRLTVTAAQTANSCNSDGNGIADTK</sequence>
<dbReference type="PANTHER" id="PTHR33714:SF3">
    <property type="entry name" value="COUNTING FACTOR-ASSOCIATED PROTEIN A-RELATED"/>
    <property type="match status" value="1"/>
</dbReference>
<gene>
    <name evidence="1" type="ORF">F442_22681</name>
</gene>
<dbReference type="Proteomes" id="UP000018948">
    <property type="component" value="Unassembled WGS sequence"/>
</dbReference>
<feature type="non-terminal residue" evidence="1">
    <location>
        <position position="153"/>
    </location>
</feature>
<dbReference type="EMBL" id="ANIY01005204">
    <property type="protein sequence ID" value="ETP28034.1"/>
    <property type="molecule type" value="Genomic_DNA"/>
</dbReference>
<accession>W2Y1G9</accession>
<protein>
    <submittedName>
        <fullName evidence="1">Uncharacterized protein</fullName>
    </submittedName>
</protein>
<name>W2Y1G9_PHYNI</name>
<dbReference type="PANTHER" id="PTHR33714">
    <property type="entry name" value="COUNTING FACTOR-ASSOCIATED PROTEIN A-RELATED"/>
    <property type="match status" value="1"/>
</dbReference>
<evidence type="ECO:0000313" key="2">
    <source>
        <dbReference type="Proteomes" id="UP000018948"/>
    </source>
</evidence>
<evidence type="ECO:0000313" key="1">
    <source>
        <dbReference type="EMBL" id="ETP28034.1"/>
    </source>
</evidence>
<proteinExistence type="predicted"/>